<protein>
    <recommendedName>
        <fullName evidence="4">DUF998 domain-containing protein</fullName>
    </recommendedName>
</protein>
<gene>
    <name evidence="2" type="ORF">Asera_09400</name>
</gene>
<keyword evidence="1" id="KW-1133">Transmembrane helix</keyword>
<feature type="transmembrane region" description="Helical" evidence="1">
    <location>
        <begin position="136"/>
        <end position="157"/>
    </location>
</feature>
<name>A0A810KWL0_9ACTN</name>
<evidence type="ECO:0000313" key="2">
    <source>
        <dbReference type="EMBL" id="BCJ26832.1"/>
    </source>
</evidence>
<evidence type="ECO:0008006" key="4">
    <source>
        <dbReference type="Google" id="ProtNLM"/>
    </source>
</evidence>
<feature type="transmembrane region" description="Helical" evidence="1">
    <location>
        <begin position="267"/>
        <end position="286"/>
    </location>
</feature>
<sequence length="328" mass="34630">MWRRIAPAWVLVLLAPFVGEFLLGNTTLSAAYAYPVDAAMYGAGAVLVREVTRRTGRGWPTMLALAAAYGLVEEGFADMSLFNPRFAGLHLLEPGNLFGIGWTWWLFVLTLHVVWSMGASIALTEALYARRGTGPWLGRVGLAVTAVVFVGGVAAVHGTFRGGLPSFPAYELSVGQVALTAIGTALCIVVAFLFPRVDRRRRTGTGRVPAPWLVALLAAVAGAVFELANHGLPGGWPIPIDLVLYVAVAALLVAWSRRTGWTARHAFAPAFGALLVYCVVGFVAQPKHGVDLVGQVGFVLVALALTALAVRRTATARVPAAAPATIAP</sequence>
<accession>A0A810KWL0</accession>
<dbReference type="OrthoDB" id="8478704at2"/>
<keyword evidence="1" id="KW-0812">Transmembrane</keyword>
<keyword evidence="3" id="KW-1185">Reference proteome</keyword>
<evidence type="ECO:0000313" key="3">
    <source>
        <dbReference type="Proteomes" id="UP000680750"/>
    </source>
</evidence>
<feature type="transmembrane region" description="Helical" evidence="1">
    <location>
        <begin position="292"/>
        <end position="310"/>
    </location>
</feature>
<dbReference type="RefSeq" id="WP_035298469.1">
    <property type="nucleotide sequence ID" value="NZ_AP023354.1"/>
</dbReference>
<feature type="transmembrane region" description="Helical" evidence="1">
    <location>
        <begin position="177"/>
        <end position="197"/>
    </location>
</feature>
<evidence type="ECO:0000256" key="1">
    <source>
        <dbReference type="SAM" id="Phobius"/>
    </source>
</evidence>
<dbReference type="EMBL" id="AP023354">
    <property type="protein sequence ID" value="BCJ26832.1"/>
    <property type="molecule type" value="Genomic_DNA"/>
</dbReference>
<dbReference type="Proteomes" id="UP000680750">
    <property type="component" value="Chromosome"/>
</dbReference>
<reference evidence="2" key="1">
    <citation type="submission" date="2020-08" db="EMBL/GenBank/DDBJ databases">
        <title>Whole genome shotgun sequence of Actinocatenispora sera NBRC 101916.</title>
        <authorList>
            <person name="Komaki H."/>
            <person name="Tamura T."/>
        </authorList>
    </citation>
    <scope>NUCLEOTIDE SEQUENCE</scope>
    <source>
        <strain evidence="2">NBRC 101916</strain>
    </source>
</reference>
<organism evidence="2 3">
    <name type="scientific">Actinocatenispora sera</name>
    <dbReference type="NCBI Taxonomy" id="390989"/>
    <lineage>
        <taxon>Bacteria</taxon>
        <taxon>Bacillati</taxon>
        <taxon>Actinomycetota</taxon>
        <taxon>Actinomycetes</taxon>
        <taxon>Micromonosporales</taxon>
        <taxon>Micromonosporaceae</taxon>
        <taxon>Actinocatenispora</taxon>
    </lineage>
</organism>
<feature type="transmembrane region" description="Helical" evidence="1">
    <location>
        <begin position="209"/>
        <end position="228"/>
    </location>
</feature>
<proteinExistence type="predicted"/>
<dbReference type="AlphaFoldDB" id="A0A810KWL0"/>
<keyword evidence="1" id="KW-0472">Membrane</keyword>
<dbReference type="KEGG" id="aser:Asera_09400"/>
<feature type="transmembrane region" description="Helical" evidence="1">
    <location>
        <begin position="102"/>
        <end position="124"/>
    </location>
</feature>
<feature type="transmembrane region" description="Helical" evidence="1">
    <location>
        <begin position="234"/>
        <end position="255"/>
    </location>
</feature>